<evidence type="ECO:0000313" key="4">
    <source>
        <dbReference type="EMBL" id="CRL00194.1"/>
    </source>
</evidence>
<evidence type="ECO:0000313" key="5">
    <source>
        <dbReference type="Proteomes" id="UP000183832"/>
    </source>
</evidence>
<dbReference type="PANTHER" id="PTHR24373:SF275">
    <property type="entry name" value="TIR DOMAIN-CONTAINING PROTEIN"/>
    <property type="match status" value="1"/>
</dbReference>
<evidence type="ECO:0000256" key="2">
    <source>
        <dbReference type="ARBA" id="ARBA00022729"/>
    </source>
</evidence>
<dbReference type="InterPro" id="IPR032675">
    <property type="entry name" value="LRR_dom_sf"/>
</dbReference>
<organism evidence="4 5">
    <name type="scientific">Clunio marinus</name>
    <dbReference type="NCBI Taxonomy" id="568069"/>
    <lineage>
        <taxon>Eukaryota</taxon>
        <taxon>Metazoa</taxon>
        <taxon>Ecdysozoa</taxon>
        <taxon>Arthropoda</taxon>
        <taxon>Hexapoda</taxon>
        <taxon>Insecta</taxon>
        <taxon>Pterygota</taxon>
        <taxon>Neoptera</taxon>
        <taxon>Endopterygota</taxon>
        <taxon>Diptera</taxon>
        <taxon>Nematocera</taxon>
        <taxon>Chironomoidea</taxon>
        <taxon>Chironomidae</taxon>
        <taxon>Clunio</taxon>
    </lineage>
</organism>
<dbReference type="InterPro" id="IPR050328">
    <property type="entry name" value="Dev_Immune_Receptor"/>
</dbReference>
<reference evidence="4 5" key="1">
    <citation type="submission" date="2015-04" db="EMBL/GenBank/DDBJ databases">
        <authorList>
            <person name="Syromyatnikov M.Y."/>
            <person name="Popov V.N."/>
        </authorList>
    </citation>
    <scope>NUCLEOTIDE SEQUENCE [LARGE SCALE GENOMIC DNA]</scope>
</reference>
<dbReference type="AlphaFoldDB" id="A0A1J1IKA9"/>
<keyword evidence="3" id="KW-0677">Repeat</keyword>
<dbReference type="InterPro" id="IPR003591">
    <property type="entry name" value="Leu-rich_rpt_typical-subtyp"/>
</dbReference>
<gene>
    <name evidence="4" type="ORF">CLUMA_CG013468</name>
</gene>
<dbReference type="Pfam" id="PF13855">
    <property type="entry name" value="LRR_8"/>
    <property type="match status" value="1"/>
</dbReference>
<protein>
    <submittedName>
        <fullName evidence="4">CLUMA_CG013468, isoform A</fullName>
    </submittedName>
</protein>
<dbReference type="OrthoDB" id="6022531at2759"/>
<keyword evidence="1" id="KW-0433">Leucine-rich repeat</keyword>
<evidence type="ECO:0000256" key="3">
    <source>
        <dbReference type="ARBA" id="ARBA00022737"/>
    </source>
</evidence>
<proteinExistence type="predicted"/>
<dbReference type="Gene3D" id="3.80.10.10">
    <property type="entry name" value="Ribonuclease Inhibitor"/>
    <property type="match status" value="2"/>
</dbReference>
<keyword evidence="5" id="KW-1185">Reference proteome</keyword>
<dbReference type="Proteomes" id="UP000183832">
    <property type="component" value="Unassembled WGS sequence"/>
</dbReference>
<sequence length="383" mass="44177">MTDAERISYTANIFNLFRYALTAILGRLTHRLRAIIPQTSNKLTYSEDNEETNILLLLAVIYCTCDQSKSGCCLEHADVDFSNYPECDMKVSCIFENMNILRNSTLQIDRDIHDFKCLIFRNSTVYEIPSGIFLTLKSNITHLYANHVGIAELRRISFPFGDKLRVVDLSGNKIKKIVETVFYDAPKLEILNLSDNQISYFSSNAFEKLTSLKILNLSRNEITKIPYELFQPLNGIIFLNLRFNRLELKYGIFPDMVKSLDLSYNNIEFHHKFKIFALLNNLETLSLHGNRIENIHPSIFESNLKFLGISDNNFACNTLADIFLAMRENDVFMGLCATVTLSTCFYALFERFSINDVADDFEIVKYDPISRNFESVYDCLCIR</sequence>
<keyword evidence="2" id="KW-0732">Signal</keyword>
<dbReference type="STRING" id="568069.A0A1J1IKA9"/>
<dbReference type="SUPFAM" id="SSF52058">
    <property type="entry name" value="L domain-like"/>
    <property type="match status" value="1"/>
</dbReference>
<evidence type="ECO:0000256" key="1">
    <source>
        <dbReference type="ARBA" id="ARBA00022614"/>
    </source>
</evidence>
<dbReference type="Pfam" id="PF00560">
    <property type="entry name" value="LRR_1"/>
    <property type="match status" value="1"/>
</dbReference>
<dbReference type="SMART" id="SM00369">
    <property type="entry name" value="LRR_TYP"/>
    <property type="match status" value="4"/>
</dbReference>
<dbReference type="PANTHER" id="PTHR24373">
    <property type="entry name" value="SLIT RELATED LEUCINE-RICH REPEAT NEURONAL PROTEIN"/>
    <property type="match status" value="1"/>
</dbReference>
<accession>A0A1J1IKA9</accession>
<dbReference type="InterPro" id="IPR001611">
    <property type="entry name" value="Leu-rich_rpt"/>
</dbReference>
<dbReference type="PROSITE" id="PS51450">
    <property type="entry name" value="LRR"/>
    <property type="match status" value="4"/>
</dbReference>
<dbReference type="EMBL" id="CVRI01000054">
    <property type="protein sequence ID" value="CRL00194.1"/>
    <property type="molecule type" value="Genomic_DNA"/>
</dbReference>
<name>A0A1J1IKA9_9DIPT</name>